<feature type="compositionally biased region" description="Basic and acidic residues" evidence="1">
    <location>
        <begin position="12"/>
        <end position="26"/>
    </location>
</feature>
<reference evidence="3 4" key="1">
    <citation type="journal article" date="2014" name="PLoS Genet.">
        <title>Phylogenetically driven sequencing of extremely halophilic archaea reveals strategies for static and dynamic osmo-response.</title>
        <authorList>
            <person name="Becker E.A."/>
            <person name="Seitzer P.M."/>
            <person name="Tritt A."/>
            <person name="Larsen D."/>
            <person name="Krusor M."/>
            <person name="Yao A.I."/>
            <person name="Wu D."/>
            <person name="Madern D."/>
            <person name="Eisen J.A."/>
            <person name="Darling A.E."/>
            <person name="Facciotti M.T."/>
        </authorList>
    </citation>
    <scope>NUCLEOTIDE SEQUENCE [LARGE SCALE GENOMIC DNA]</scope>
    <source>
        <strain evidence="3 4">JCM 14663</strain>
    </source>
</reference>
<sequence length="450" mass="49595">MTGDTTAPSPSSERRSGRDPRARSGDDPSVLVVSQLFPPESMAGAHRWAQLLQNAPDNLDARVICPQPSVPVGEFERRYSPWSRERIDGVPVTRLFTYQPVADRTDLERILNHGLFAVLATLYVLVHGRKYDCVVVQIGPHTTLLPGLAALATGRGLVVDIYDRWLDNAVDFGFTTEGSLAYRLLRWMERVALERCDRLVALTPTMAAHYRETYDLDDGKIETIPFGVDDDLFDPAVASEDRPRIIYTGKLGEGQAFEPFLRGFRRADIDYDLAIYGFGERRAELEALAADLGIDDRVRLNGPVPREEVPGLVASSAISLVPLETDRTLEYARPTKFLETMALGTPYVASAVAEIEAVTADAGAGLAVENDPDAIATALRDLAADPERRREMGRRGVAFVDREHRWDELGDRVSDLFSGVARERGRERGTAGAGLRARLGRLAAAVGRRL</sequence>
<evidence type="ECO:0000313" key="3">
    <source>
        <dbReference type="EMBL" id="ELY78507.1"/>
    </source>
</evidence>
<evidence type="ECO:0000313" key="4">
    <source>
        <dbReference type="Proteomes" id="UP000011592"/>
    </source>
</evidence>
<protein>
    <submittedName>
        <fullName evidence="3">Glycosyltransferase</fullName>
    </submittedName>
</protein>
<dbReference type="Pfam" id="PF13579">
    <property type="entry name" value="Glyco_trans_4_4"/>
    <property type="match status" value="1"/>
</dbReference>
<organism evidence="3 4">
    <name type="scientific">Natrinema gari JCM 14663</name>
    <dbReference type="NCBI Taxonomy" id="1230459"/>
    <lineage>
        <taxon>Archaea</taxon>
        <taxon>Methanobacteriati</taxon>
        <taxon>Methanobacteriota</taxon>
        <taxon>Stenosarchaea group</taxon>
        <taxon>Halobacteria</taxon>
        <taxon>Halobacteriales</taxon>
        <taxon>Natrialbaceae</taxon>
        <taxon>Natrinema</taxon>
    </lineage>
</organism>
<dbReference type="EMBL" id="AOIJ01000056">
    <property type="protein sequence ID" value="ELY78507.1"/>
    <property type="molecule type" value="Genomic_DNA"/>
</dbReference>
<evidence type="ECO:0000259" key="2">
    <source>
        <dbReference type="Pfam" id="PF13579"/>
    </source>
</evidence>
<dbReference type="SUPFAM" id="SSF53756">
    <property type="entry name" value="UDP-Glycosyltransferase/glycogen phosphorylase"/>
    <property type="match status" value="1"/>
</dbReference>
<feature type="region of interest" description="Disordered" evidence="1">
    <location>
        <begin position="1"/>
        <end position="29"/>
    </location>
</feature>
<dbReference type="AlphaFoldDB" id="L9YYH8"/>
<dbReference type="PATRIC" id="fig|1230459.4.peg.2645"/>
<dbReference type="Gene3D" id="3.40.50.2000">
    <property type="entry name" value="Glycogen Phosphorylase B"/>
    <property type="match status" value="2"/>
</dbReference>
<gene>
    <name evidence="3" type="ORF">C486_13232</name>
</gene>
<dbReference type="InterPro" id="IPR028098">
    <property type="entry name" value="Glyco_trans_4-like_N"/>
</dbReference>
<dbReference type="CDD" id="cd03794">
    <property type="entry name" value="GT4_WbuB-like"/>
    <property type="match status" value="1"/>
</dbReference>
<proteinExistence type="predicted"/>
<dbReference type="Proteomes" id="UP000011592">
    <property type="component" value="Unassembled WGS sequence"/>
</dbReference>
<evidence type="ECO:0000256" key="1">
    <source>
        <dbReference type="SAM" id="MobiDB-lite"/>
    </source>
</evidence>
<name>L9YYH8_9EURY</name>
<comment type="caution">
    <text evidence="3">The sequence shown here is derived from an EMBL/GenBank/DDBJ whole genome shotgun (WGS) entry which is preliminary data.</text>
</comment>
<dbReference type="Pfam" id="PF13692">
    <property type="entry name" value="Glyco_trans_1_4"/>
    <property type="match status" value="1"/>
</dbReference>
<feature type="domain" description="Glycosyltransferase subfamily 4-like N-terminal" evidence="2">
    <location>
        <begin position="59"/>
        <end position="227"/>
    </location>
</feature>
<dbReference type="PANTHER" id="PTHR12526">
    <property type="entry name" value="GLYCOSYLTRANSFERASE"/>
    <property type="match status" value="1"/>
</dbReference>
<keyword evidence="3" id="KW-0808">Transferase</keyword>
<dbReference type="GO" id="GO:0016740">
    <property type="term" value="F:transferase activity"/>
    <property type="evidence" value="ECO:0007669"/>
    <property type="project" value="UniProtKB-KW"/>
</dbReference>
<accession>L9YYH8</accession>
<keyword evidence="4" id="KW-1185">Reference proteome</keyword>
<feature type="compositionally biased region" description="Polar residues" evidence="1">
    <location>
        <begin position="1"/>
        <end position="11"/>
    </location>
</feature>